<name>A0A840IBD4_9ACTN</name>
<dbReference type="SUPFAM" id="SSF48498">
    <property type="entry name" value="Tetracyclin repressor-like, C-terminal domain"/>
    <property type="match status" value="1"/>
</dbReference>
<dbReference type="InterPro" id="IPR036271">
    <property type="entry name" value="Tet_transcr_reg_TetR-rel_C_sf"/>
</dbReference>
<dbReference type="GO" id="GO:0003700">
    <property type="term" value="F:DNA-binding transcription factor activity"/>
    <property type="evidence" value="ECO:0007669"/>
    <property type="project" value="TreeGrafter"/>
</dbReference>
<evidence type="ECO:0000256" key="3">
    <source>
        <dbReference type="ARBA" id="ARBA00023125"/>
    </source>
</evidence>
<dbReference type="InterPro" id="IPR009057">
    <property type="entry name" value="Homeodomain-like_sf"/>
</dbReference>
<evidence type="ECO:0000313" key="7">
    <source>
        <dbReference type="EMBL" id="MBB4662146.1"/>
    </source>
</evidence>
<evidence type="ECO:0000256" key="4">
    <source>
        <dbReference type="ARBA" id="ARBA00023163"/>
    </source>
</evidence>
<dbReference type="RefSeq" id="WP_183341117.1">
    <property type="nucleotide sequence ID" value="NZ_JACHNU010000002.1"/>
</dbReference>
<dbReference type="InterPro" id="IPR050109">
    <property type="entry name" value="HTH-type_TetR-like_transc_reg"/>
</dbReference>
<gene>
    <name evidence="7" type="ORF">BDZ31_001732</name>
</gene>
<dbReference type="InterPro" id="IPR003012">
    <property type="entry name" value="Tet_transcr_reg_TetR"/>
</dbReference>
<dbReference type="GO" id="GO:0000976">
    <property type="term" value="F:transcription cis-regulatory region binding"/>
    <property type="evidence" value="ECO:0007669"/>
    <property type="project" value="TreeGrafter"/>
</dbReference>
<feature type="DNA-binding region" description="H-T-H motif" evidence="5">
    <location>
        <begin position="39"/>
        <end position="58"/>
    </location>
</feature>
<keyword evidence="2" id="KW-0805">Transcription regulation</keyword>
<dbReference type="PRINTS" id="PR00400">
    <property type="entry name" value="TETREPRESSOR"/>
</dbReference>
<dbReference type="GO" id="GO:0045892">
    <property type="term" value="P:negative regulation of DNA-templated transcription"/>
    <property type="evidence" value="ECO:0007669"/>
    <property type="project" value="InterPro"/>
</dbReference>
<evidence type="ECO:0000256" key="2">
    <source>
        <dbReference type="ARBA" id="ARBA00023015"/>
    </source>
</evidence>
<keyword evidence="1" id="KW-0678">Repressor</keyword>
<keyword evidence="3 5" id="KW-0238">DNA-binding</keyword>
<evidence type="ECO:0000313" key="8">
    <source>
        <dbReference type="Proteomes" id="UP000585272"/>
    </source>
</evidence>
<sequence>MSVWLQPERRGRDKPSLTRARIVEEAVALLDEEGVAGLTMRRLAERLDAGPTTLYWHVPTKDDVIDLALDAIFADVPIPRRPSRDWRRDVRALVSAWHAAMLRHGWSAALLGRPLLGPNVLARTEHLQATLRRAGLREPHLTAGTHAIADYAIGSAVTRSSWERTTDPELRRAARDHLRAHRDDYPTLHAHGHLDDRDEDRTFALGLDYLLDGLARHAGAGDGDGTGTSGR</sequence>
<keyword evidence="4" id="KW-0804">Transcription</keyword>
<dbReference type="Gene3D" id="1.10.357.10">
    <property type="entry name" value="Tetracycline Repressor, domain 2"/>
    <property type="match status" value="1"/>
</dbReference>
<accession>A0A840IBD4</accession>
<feature type="domain" description="HTH tetR-type" evidence="6">
    <location>
        <begin position="16"/>
        <end position="76"/>
    </location>
</feature>
<proteinExistence type="predicted"/>
<dbReference type="EMBL" id="JACHNU010000002">
    <property type="protein sequence ID" value="MBB4662146.1"/>
    <property type="molecule type" value="Genomic_DNA"/>
</dbReference>
<dbReference type="Pfam" id="PF00440">
    <property type="entry name" value="TetR_N"/>
    <property type="match status" value="1"/>
</dbReference>
<dbReference type="InterPro" id="IPR001647">
    <property type="entry name" value="HTH_TetR"/>
</dbReference>
<dbReference type="Pfam" id="PF02909">
    <property type="entry name" value="TetR_C_1"/>
    <property type="match status" value="1"/>
</dbReference>
<dbReference type="PANTHER" id="PTHR30055">
    <property type="entry name" value="HTH-TYPE TRANSCRIPTIONAL REGULATOR RUTR"/>
    <property type="match status" value="1"/>
</dbReference>
<dbReference type="PROSITE" id="PS50977">
    <property type="entry name" value="HTH_TETR_2"/>
    <property type="match status" value="1"/>
</dbReference>
<dbReference type="Proteomes" id="UP000585272">
    <property type="component" value="Unassembled WGS sequence"/>
</dbReference>
<reference evidence="7 8" key="1">
    <citation type="submission" date="2020-08" db="EMBL/GenBank/DDBJ databases">
        <title>Genomic Encyclopedia of Archaeal and Bacterial Type Strains, Phase II (KMG-II): from individual species to whole genera.</title>
        <authorList>
            <person name="Goeker M."/>
        </authorList>
    </citation>
    <scope>NUCLEOTIDE SEQUENCE [LARGE SCALE GENOMIC DNA]</scope>
    <source>
        <strain evidence="7 8">DSM 23288</strain>
    </source>
</reference>
<evidence type="ECO:0000259" key="6">
    <source>
        <dbReference type="PROSITE" id="PS50977"/>
    </source>
</evidence>
<dbReference type="GO" id="GO:0046677">
    <property type="term" value="P:response to antibiotic"/>
    <property type="evidence" value="ECO:0007669"/>
    <property type="project" value="InterPro"/>
</dbReference>
<dbReference type="SUPFAM" id="SSF46689">
    <property type="entry name" value="Homeodomain-like"/>
    <property type="match status" value="1"/>
</dbReference>
<dbReference type="AlphaFoldDB" id="A0A840IBD4"/>
<dbReference type="InterPro" id="IPR023772">
    <property type="entry name" value="DNA-bd_HTH_TetR-type_CS"/>
</dbReference>
<keyword evidence="8" id="KW-1185">Reference proteome</keyword>
<dbReference type="PANTHER" id="PTHR30055:SF151">
    <property type="entry name" value="TRANSCRIPTIONAL REGULATORY PROTEIN"/>
    <property type="match status" value="1"/>
</dbReference>
<evidence type="ECO:0000256" key="5">
    <source>
        <dbReference type="PROSITE-ProRule" id="PRU00335"/>
    </source>
</evidence>
<dbReference type="InterPro" id="IPR004111">
    <property type="entry name" value="Repressor_TetR_C"/>
</dbReference>
<comment type="caution">
    <text evidence="7">The sequence shown here is derived from an EMBL/GenBank/DDBJ whole genome shotgun (WGS) entry which is preliminary data.</text>
</comment>
<evidence type="ECO:0000256" key="1">
    <source>
        <dbReference type="ARBA" id="ARBA00022491"/>
    </source>
</evidence>
<dbReference type="PROSITE" id="PS01081">
    <property type="entry name" value="HTH_TETR_1"/>
    <property type="match status" value="1"/>
</dbReference>
<protein>
    <submittedName>
        <fullName evidence="7">AcrR family transcriptional regulator</fullName>
    </submittedName>
</protein>
<organism evidence="7 8">
    <name type="scientific">Conexibacter arvalis</name>
    <dbReference type="NCBI Taxonomy" id="912552"/>
    <lineage>
        <taxon>Bacteria</taxon>
        <taxon>Bacillati</taxon>
        <taxon>Actinomycetota</taxon>
        <taxon>Thermoleophilia</taxon>
        <taxon>Solirubrobacterales</taxon>
        <taxon>Conexibacteraceae</taxon>
        <taxon>Conexibacter</taxon>
    </lineage>
</organism>